<evidence type="ECO:0000256" key="2">
    <source>
        <dbReference type="ARBA" id="ARBA00022679"/>
    </source>
</evidence>
<protein>
    <recommendedName>
        <fullName evidence="6">Acyl-homoserine-lactone synthase</fullName>
        <ecNumber evidence="6">2.3.1.184</ecNumber>
    </recommendedName>
    <alternativeName>
        <fullName evidence="6">Autoinducer synthesis protein</fullName>
    </alternativeName>
</protein>
<evidence type="ECO:0000256" key="6">
    <source>
        <dbReference type="RuleBase" id="RU361135"/>
    </source>
</evidence>
<evidence type="ECO:0000256" key="1">
    <source>
        <dbReference type="ARBA" id="ARBA00022654"/>
    </source>
</evidence>
<comment type="similarity">
    <text evidence="5 6">Belongs to the autoinducer synthase family.</text>
</comment>
<dbReference type="AlphaFoldDB" id="A0A937CZA8"/>
<dbReference type="Proteomes" id="UP000605848">
    <property type="component" value="Unassembled WGS sequence"/>
</dbReference>
<comment type="catalytic activity">
    <reaction evidence="6">
        <text>a fatty acyl-[ACP] + S-adenosyl-L-methionine = an N-acyl-L-homoserine lactone + S-methyl-5'-thioadenosine + holo-[ACP] + H(+)</text>
        <dbReference type="Rhea" id="RHEA:10096"/>
        <dbReference type="Rhea" id="RHEA-COMP:9685"/>
        <dbReference type="Rhea" id="RHEA-COMP:14125"/>
        <dbReference type="ChEBI" id="CHEBI:15378"/>
        <dbReference type="ChEBI" id="CHEBI:17509"/>
        <dbReference type="ChEBI" id="CHEBI:55474"/>
        <dbReference type="ChEBI" id="CHEBI:59789"/>
        <dbReference type="ChEBI" id="CHEBI:64479"/>
        <dbReference type="ChEBI" id="CHEBI:138651"/>
        <dbReference type="EC" id="2.3.1.184"/>
    </reaction>
</comment>
<dbReference type="EMBL" id="JAEQMY010000041">
    <property type="protein sequence ID" value="MBL0406454.1"/>
    <property type="molecule type" value="Genomic_DNA"/>
</dbReference>
<dbReference type="GO" id="GO:0061579">
    <property type="term" value="F:N-acyl homoserine lactone synthase activity"/>
    <property type="evidence" value="ECO:0007669"/>
    <property type="project" value="UniProtKB-UniRule"/>
</dbReference>
<dbReference type="Pfam" id="PF00765">
    <property type="entry name" value="Autoind_synth"/>
    <property type="match status" value="1"/>
</dbReference>
<dbReference type="PANTHER" id="PTHR39322:SF1">
    <property type="entry name" value="ISOVALERYL-HOMOSERINE LACTONE SYNTHASE"/>
    <property type="match status" value="1"/>
</dbReference>
<dbReference type="PROSITE" id="PS51187">
    <property type="entry name" value="AUTOINDUCER_SYNTH_2"/>
    <property type="match status" value="1"/>
</dbReference>
<keyword evidence="2 6" id="KW-0808">Transferase</keyword>
<comment type="caution">
    <text evidence="7">The sequence shown here is derived from an EMBL/GenBank/DDBJ whole genome shotgun (WGS) entry which is preliminary data.</text>
</comment>
<evidence type="ECO:0000313" key="7">
    <source>
        <dbReference type="EMBL" id="MBL0406454.1"/>
    </source>
</evidence>
<reference evidence="7" key="1">
    <citation type="submission" date="2021-01" db="EMBL/GenBank/DDBJ databases">
        <title>Microvirga sp.</title>
        <authorList>
            <person name="Kim M.K."/>
        </authorList>
    </citation>
    <scope>NUCLEOTIDE SEQUENCE</scope>
    <source>
        <strain evidence="7">5420S-16</strain>
    </source>
</reference>
<dbReference type="PRINTS" id="PR01549">
    <property type="entry name" value="AUTOINDCRSYN"/>
</dbReference>
<dbReference type="GO" id="GO:0009372">
    <property type="term" value="P:quorum sensing"/>
    <property type="evidence" value="ECO:0007669"/>
    <property type="project" value="UniProtKB-UniRule"/>
</dbReference>
<keyword evidence="4 5" id="KW-0071">Autoinducer synthesis</keyword>
<dbReference type="InterPro" id="IPR016181">
    <property type="entry name" value="Acyl_CoA_acyltransferase"/>
</dbReference>
<evidence type="ECO:0000313" key="8">
    <source>
        <dbReference type="Proteomes" id="UP000605848"/>
    </source>
</evidence>
<sequence length="213" mass="24754">MTQVHIITHDNEHLHRDKLEQYFRLRHEIFVKERGWLDLKRPDAREVDSYDNKNTIYLLAIDQDRIVGGQRLYPTLLPHMISEVFAPMAERGIPSARHIFEWTRYLVVKERRMGRTDCRLLAALQQFCLEEGVTEVTAVVEMWWLPRWQQAGFKVRPLGLPSMIEGQACIAASIQISQDSLDHVRRLAGLRGSCLVRDPRISPILDRIPHVAA</sequence>
<gene>
    <name evidence="7" type="ORF">JKG68_21075</name>
</gene>
<dbReference type="InterPro" id="IPR001690">
    <property type="entry name" value="Autoind_synthase"/>
</dbReference>
<keyword evidence="8" id="KW-1185">Reference proteome</keyword>
<dbReference type="Gene3D" id="3.40.630.30">
    <property type="match status" value="1"/>
</dbReference>
<keyword evidence="1 5" id="KW-0673">Quorum sensing</keyword>
<name>A0A937CZA8_9HYPH</name>
<proteinExistence type="inferred from homology"/>
<evidence type="ECO:0000256" key="4">
    <source>
        <dbReference type="ARBA" id="ARBA00022929"/>
    </source>
</evidence>
<evidence type="ECO:0000256" key="5">
    <source>
        <dbReference type="PROSITE-ProRule" id="PRU00533"/>
    </source>
</evidence>
<keyword evidence="3 6" id="KW-0949">S-adenosyl-L-methionine</keyword>
<evidence type="ECO:0000256" key="3">
    <source>
        <dbReference type="ARBA" id="ARBA00022691"/>
    </source>
</evidence>
<organism evidence="7 8">
    <name type="scientific">Microvirga aerilata</name>
    <dbReference type="NCBI Taxonomy" id="670292"/>
    <lineage>
        <taxon>Bacteria</taxon>
        <taxon>Pseudomonadati</taxon>
        <taxon>Pseudomonadota</taxon>
        <taxon>Alphaproteobacteria</taxon>
        <taxon>Hyphomicrobiales</taxon>
        <taxon>Methylobacteriaceae</taxon>
        <taxon>Microvirga</taxon>
    </lineage>
</organism>
<dbReference type="EC" id="2.3.1.184" evidence="6"/>
<dbReference type="PANTHER" id="PTHR39322">
    <property type="entry name" value="ACYL-HOMOSERINE-LACTONE SYNTHASE"/>
    <property type="match status" value="1"/>
</dbReference>
<dbReference type="GO" id="GO:0007165">
    <property type="term" value="P:signal transduction"/>
    <property type="evidence" value="ECO:0007669"/>
    <property type="project" value="TreeGrafter"/>
</dbReference>
<dbReference type="SUPFAM" id="SSF55729">
    <property type="entry name" value="Acyl-CoA N-acyltransferases (Nat)"/>
    <property type="match status" value="1"/>
</dbReference>
<dbReference type="RefSeq" id="WP_202063324.1">
    <property type="nucleotide sequence ID" value="NZ_JAEQMY010000041.1"/>
</dbReference>
<accession>A0A937CZA8</accession>